<dbReference type="Pfam" id="PF11356">
    <property type="entry name" value="T2SSC"/>
    <property type="match status" value="1"/>
</dbReference>
<gene>
    <name evidence="11" type="ORF">GCM10022277_30440</name>
</gene>
<keyword evidence="3" id="KW-0813">Transport</keyword>
<dbReference type="EMBL" id="BAABBN010000007">
    <property type="protein sequence ID" value="GAA3931522.1"/>
    <property type="molecule type" value="Genomic_DNA"/>
</dbReference>
<dbReference type="InterPro" id="IPR024961">
    <property type="entry name" value="T2SS_GspC_N"/>
</dbReference>
<evidence type="ECO:0000256" key="2">
    <source>
        <dbReference type="ARBA" id="ARBA00007986"/>
    </source>
</evidence>
<keyword evidence="5" id="KW-0997">Cell inner membrane</keyword>
<evidence type="ECO:0000259" key="10">
    <source>
        <dbReference type="Pfam" id="PF11356"/>
    </source>
</evidence>
<feature type="domain" description="Type II secretion system protein GspC N-terminal" evidence="10">
    <location>
        <begin position="23"/>
        <end position="164"/>
    </location>
</feature>
<evidence type="ECO:0000313" key="12">
    <source>
        <dbReference type="Proteomes" id="UP001501565"/>
    </source>
</evidence>
<reference evidence="12" key="1">
    <citation type="journal article" date="2019" name="Int. J. Syst. Evol. Microbiol.">
        <title>The Global Catalogue of Microorganisms (GCM) 10K type strain sequencing project: providing services to taxonomists for standard genome sequencing and annotation.</title>
        <authorList>
            <consortium name="The Broad Institute Genomics Platform"/>
            <consortium name="The Broad Institute Genome Sequencing Center for Infectious Disease"/>
            <person name="Wu L."/>
            <person name="Ma J."/>
        </authorList>
    </citation>
    <scope>NUCLEOTIDE SEQUENCE [LARGE SCALE GENOMIC DNA]</scope>
    <source>
        <strain evidence="12">JCM 17551</strain>
    </source>
</reference>
<accession>A0ABP7MWD8</accession>
<evidence type="ECO:0000256" key="7">
    <source>
        <dbReference type="ARBA" id="ARBA00022927"/>
    </source>
</evidence>
<keyword evidence="6" id="KW-0812">Transmembrane</keyword>
<evidence type="ECO:0000256" key="3">
    <source>
        <dbReference type="ARBA" id="ARBA00022448"/>
    </source>
</evidence>
<name>A0ABP7MWD8_9GAMM</name>
<organism evidence="11 12">
    <name type="scientific">Litoribacillus peritrichatus</name>
    <dbReference type="NCBI Taxonomy" id="718191"/>
    <lineage>
        <taxon>Bacteria</taxon>
        <taxon>Pseudomonadati</taxon>
        <taxon>Pseudomonadota</taxon>
        <taxon>Gammaproteobacteria</taxon>
        <taxon>Oceanospirillales</taxon>
        <taxon>Oceanospirillaceae</taxon>
        <taxon>Litoribacillus</taxon>
    </lineage>
</organism>
<dbReference type="InterPro" id="IPR001639">
    <property type="entry name" value="T2SS_protein-GspC"/>
</dbReference>
<comment type="caution">
    <text evidence="11">The sequence shown here is derived from an EMBL/GenBank/DDBJ whole genome shotgun (WGS) entry which is preliminary data.</text>
</comment>
<dbReference type="RefSeq" id="WP_344799423.1">
    <property type="nucleotide sequence ID" value="NZ_BAABBN010000007.1"/>
</dbReference>
<keyword evidence="12" id="KW-1185">Reference proteome</keyword>
<evidence type="ECO:0000256" key="5">
    <source>
        <dbReference type="ARBA" id="ARBA00022519"/>
    </source>
</evidence>
<keyword evidence="4" id="KW-1003">Cell membrane</keyword>
<keyword evidence="7" id="KW-0653">Protein transport</keyword>
<evidence type="ECO:0000256" key="8">
    <source>
        <dbReference type="ARBA" id="ARBA00022989"/>
    </source>
</evidence>
<comment type="similarity">
    <text evidence="2">Belongs to the GSP C family.</text>
</comment>
<protein>
    <recommendedName>
        <fullName evidence="10">Type II secretion system protein GspC N-terminal domain-containing protein</fullName>
    </recommendedName>
</protein>
<sequence length="292" mass="31660">MISNLTPEKLLTITKTAKVVVTLLLCVWLSNIAAKAVWLVVAPEPIPEIVASAGSSTGLDAKRSMVSRSVSIASEILFGEAPKVTEVAQTEVVDAPKTRLRLRLLGVFVGQKTTLSTAIISEQGKSDAEFYHVGDTVQNGVRLDQVLADRVILNRNGRLEALYFDDDKDLFEVQEKAEPDVAQQQEEINTVDQFAAAAQKQWQANPLSALGAVGFEPVSKDGQALGYRFSGHNPAMERYGIQKGDVILSVNGIDVGDTSSDGEYLDQVFEQGEASVVVERGSRQFEITVPLK</sequence>
<evidence type="ECO:0000256" key="6">
    <source>
        <dbReference type="ARBA" id="ARBA00022692"/>
    </source>
</evidence>
<dbReference type="Gene3D" id="2.30.42.10">
    <property type="match status" value="1"/>
</dbReference>
<dbReference type="InterPro" id="IPR036034">
    <property type="entry name" value="PDZ_sf"/>
</dbReference>
<keyword evidence="9" id="KW-0472">Membrane</keyword>
<evidence type="ECO:0000313" key="11">
    <source>
        <dbReference type="EMBL" id="GAA3931522.1"/>
    </source>
</evidence>
<proteinExistence type="inferred from homology"/>
<evidence type="ECO:0000256" key="4">
    <source>
        <dbReference type="ARBA" id="ARBA00022475"/>
    </source>
</evidence>
<dbReference type="Proteomes" id="UP001501565">
    <property type="component" value="Unassembled WGS sequence"/>
</dbReference>
<dbReference type="NCBIfam" id="TIGR01713">
    <property type="entry name" value="typeII_sec_gspC"/>
    <property type="match status" value="1"/>
</dbReference>
<evidence type="ECO:0000256" key="1">
    <source>
        <dbReference type="ARBA" id="ARBA00004533"/>
    </source>
</evidence>
<dbReference type="SUPFAM" id="SSF50156">
    <property type="entry name" value="PDZ domain-like"/>
    <property type="match status" value="1"/>
</dbReference>
<dbReference type="Gene3D" id="2.30.30.830">
    <property type="match status" value="1"/>
</dbReference>
<comment type="subcellular location">
    <subcellularLocation>
        <location evidence="1">Cell inner membrane</location>
    </subcellularLocation>
</comment>
<evidence type="ECO:0000256" key="9">
    <source>
        <dbReference type="ARBA" id="ARBA00023136"/>
    </source>
</evidence>
<keyword evidence="8" id="KW-1133">Transmembrane helix</keyword>